<feature type="non-terminal residue" evidence="3">
    <location>
        <position position="518"/>
    </location>
</feature>
<keyword evidence="4" id="KW-1185">Reference proteome</keyword>
<feature type="region of interest" description="Disordered" evidence="1">
    <location>
        <begin position="266"/>
        <end position="297"/>
    </location>
</feature>
<evidence type="ECO:0000313" key="3">
    <source>
        <dbReference type="EMBL" id="KAK7085218.1"/>
    </source>
</evidence>
<evidence type="ECO:0000313" key="4">
    <source>
        <dbReference type="Proteomes" id="UP001381693"/>
    </source>
</evidence>
<feature type="compositionally biased region" description="Pro residues" evidence="1">
    <location>
        <begin position="212"/>
        <end position="226"/>
    </location>
</feature>
<feature type="compositionally biased region" description="Polar residues" evidence="1">
    <location>
        <begin position="39"/>
        <end position="57"/>
    </location>
</feature>
<feature type="region of interest" description="Disordered" evidence="1">
    <location>
        <begin position="125"/>
        <end position="156"/>
    </location>
</feature>
<accession>A0AAN8XPA3</accession>
<keyword evidence="2" id="KW-1133">Transmembrane helix</keyword>
<organism evidence="3 4">
    <name type="scientific">Halocaridina rubra</name>
    <name type="common">Hawaiian red shrimp</name>
    <dbReference type="NCBI Taxonomy" id="373956"/>
    <lineage>
        <taxon>Eukaryota</taxon>
        <taxon>Metazoa</taxon>
        <taxon>Ecdysozoa</taxon>
        <taxon>Arthropoda</taxon>
        <taxon>Crustacea</taxon>
        <taxon>Multicrustacea</taxon>
        <taxon>Malacostraca</taxon>
        <taxon>Eumalacostraca</taxon>
        <taxon>Eucarida</taxon>
        <taxon>Decapoda</taxon>
        <taxon>Pleocyemata</taxon>
        <taxon>Caridea</taxon>
        <taxon>Atyoidea</taxon>
        <taxon>Atyidae</taxon>
        <taxon>Halocaridina</taxon>
    </lineage>
</organism>
<evidence type="ECO:0008006" key="5">
    <source>
        <dbReference type="Google" id="ProtNLM"/>
    </source>
</evidence>
<reference evidence="3 4" key="1">
    <citation type="submission" date="2023-11" db="EMBL/GenBank/DDBJ databases">
        <title>Halocaridina rubra genome assembly.</title>
        <authorList>
            <person name="Smith C."/>
        </authorList>
    </citation>
    <scope>NUCLEOTIDE SEQUENCE [LARGE SCALE GENOMIC DNA]</scope>
    <source>
        <strain evidence="3">EP-1</strain>
        <tissue evidence="3">Whole</tissue>
    </source>
</reference>
<evidence type="ECO:0000256" key="2">
    <source>
        <dbReference type="SAM" id="Phobius"/>
    </source>
</evidence>
<feature type="region of interest" description="Disordered" evidence="1">
    <location>
        <begin position="183"/>
        <end position="249"/>
    </location>
</feature>
<feature type="compositionally biased region" description="Polar residues" evidence="1">
    <location>
        <begin position="9"/>
        <end position="30"/>
    </location>
</feature>
<dbReference type="EMBL" id="JAXCGZ010001572">
    <property type="protein sequence ID" value="KAK7085218.1"/>
    <property type="molecule type" value="Genomic_DNA"/>
</dbReference>
<proteinExistence type="predicted"/>
<evidence type="ECO:0000256" key="1">
    <source>
        <dbReference type="SAM" id="MobiDB-lite"/>
    </source>
</evidence>
<gene>
    <name evidence="3" type="ORF">SK128_026150</name>
</gene>
<dbReference type="Proteomes" id="UP001381693">
    <property type="component" value="Unassembled WGS sequence"/>
</dbReference>
<feature type="compositionally biased region" description="Polar residues" evidence="1">
    <location>
        <begin position="285"/>
        <end position="297"/>
    </location>
</feature>
<dbReference type="AlphaFoldDB" id="A0AAN8XPA3"/>
<keyword evidence="2" id="KW-0472">Membrane</keyword>
<comment type="caution">
    <text evidence="3">The sequence shown here is derived from an EMBL/GenBank/DDBJ whole genome shotgun (WGS) entry which is preliminary data.</text>
</comment>
<protein>
    <recommendedName>
        <fullName evidence="5">Transmembrane protein</fullName>
    </recommendedName>
</protein>
<feature type="compositionally biased region" description="Polar residues" evidence="1">
    <location>
        <begin position="183"/>
        <end position="192"/>
    </location>
</feature>
<sequence length="518" mass="56467">MDRRESFASCVTDSDVESTGGSYSDLSTGGISAKGDRSLLSTTSQSPARPSTPQSKNPFLKRSVAKRQAPQPPVRPPATTTPSSVTTVHLHLEPSTAPAVSNMPLEHTGKITKIVSEPVMLGHLIPPSSEERGRSPTVQRPIASHSPSFRAFSPDRPLSPPLQSVPTQTVGGFQMVENPSDVLMNNMSQSHPGSGRLPGMSAQALSPSRAKSPPPVSIPTAVPVPGPDSRVPLHSRPLSPPLNQSSRPLRNIILEDQIIQQQREEFLRPQSPPVQPIRSQRHSQRSGTLQNSPRNLSNLRIKLIDEESDSEAYQSDATEELRTPNIAYHTHYQYHFDPNDPSIAHETVVPVLRSGDGIGLGVSPEQYDYYSSFDESSQSEIGSEPTQSVELMTGEVVRGRPKRLIHSASDPGVVLPQRLLSSNVPEKQPRLPGLTQLSSLDQLSEEEDYDSEDRRQEDEIVGPGLKRTDSMVTVAHLYEDVLVSSRLRVRVTLTNLTVVVVVAALVLPNAAIMLYTAF</sequence>
<name>A0AAN8XPA3_HALRR</name>
<feature type="region of interest" description="Disordered" evidence="1">
    <location>
        <begin position="424"/>
        <end position="464"/>
    </location>
</feature>
<feature type="region of interest" description="Disordered" evidence="1">
    <location>
        <begin position="1"/>
        <end position="85"/>
    </location>
</feature>
<keyword evidence="2" id="KW-0812">Transmembrane</keyword>
<feature type="transmembrane region" description="Helical" evidence="2">
    <location>
        <begin position="496"/>
        <end position="517"/>
    </location>
</feature>